<evidence type="ECO:0000313" key="4">
    <source>
        <dbReference type="Proteomes" id="UP000218385"/>
    </source>
</evidence>
<evidence type="ECO:0000256" key="1">
    <source>
        <dbReference type="ARBA" id="ARBA00023002"/>
    </source>
</evidence>
<dbReference type="Pfam" id="PF01613">
    <property type="entry name" value="Flavin_Reduct"/>
    <property type="match status" value="1"/>
</dbReference>
<dbReference type="RefSeq" id="WP_096480466.1">
    <property type="nucleotide sequence ID" value="NZ_CP023466.1"/>
</dbReference>
<accession>A0AB33EHA2</accession>
<reference evidence="3 4" key="1">
    <citation type="submission" date="2017-09" db="EMBL/GenBank/DDBJ databases">
        <title>Complete Genome sequence of Lysobacter capsici KNU-15.</title>
        <authorList>
            <person name="Kim M.-C."/>
            <person name="Yi H."/>
            <person name="Lee D.-W."/>
            <person name="Shin J.-H."/>
        </authorList>
    </citation>
    <scope>NUCLEOTIDE SEQUENCE [LARGE SCALE GENOMIC DNA]</scope>
    <source>
        <strain evidence="3 4">KNU-15</strain>
    </source>
</reference>
<dbReference type="PANTHER" id="PTHR30466">
    <property type="entry name" value="FLAVIN REDUCTASE"/>
    <property type="match status" value="1"/>
</dbReference>
<protein>
    <recommendedName>
        <fullName evidence="2">Flavin reductase like domain-containing protein</fullName>
    </recommendedName>
</protein>
<dbReference type="PANTHER" id="PTHR30466:SF1">
    <property type="entry name" value="FMN REDUCTASE (NADH) RUTF"/>
    <property type="match status" value="1"/>
</dbReference>
<dbReference type="GO" id="GO:0042602">
    <property type="term" value="F:riboflavin reductase (NADPH) activity"/>
    <property type="evidence" value="ECO:0007669"/>
    <property type="project" value="TreeGrafter"/>
</dbReference>
<evidence type="ECO:0000313" key="3">
    <source>
        <dbReference type="EMBL" id="ATE78178.1"/>
    </source>
</evidence>
<dbReference type="InterPro" id="IPR002563">
    <property type="entry name" value="Flavin_Rdtase-like_dom"/>
</dbReference>
<dbReference type="SMART" id="SM00903">
    <property type="entry name" value="Flavin_Reduct"/>
    <property type="match status" value="1"/>
</dbReference>
<sequence>MSVAASTSWVPHPEVGARHGPSDYLSVEFAREHFRQAMRGLAGAVNIVTTCHAGERFGLTATAVCSVSADPPRILACVNVGGRTFRALMDSRRMAINVLALDQQYIADAFAKFGEDRQDPFSVGGQWLAKGTGAPVLQGALASFDCVVAELFVTPSHAIIIGEIRDLIVAEQRPPLMYFNGTYGSLEAL</sequence>
<dbReference type="GO" id="GO:0010181">
    <property type="term" value="F:FMN binding"/>
    <property type="evidence" value="ECO:0007669"/>
    <property type="project" value="InterPro"/>
</dbReference>
<dbReference type="InterPro" id="IPR012349">
    <property type="entry name" value="Split_barrel_FMN-bd"/>
</dbReference>
<dbReference type="Proteomes" id="UP000218385">
    <property type="component" value="Chromosome"/>
</dbReference>
<organism evidence="3 4">
    <name type="scientific">Pseudomonas frederiksbergensis</name>
    <dbReference type="NCBI Taxonomy" id="104087"/>
    <lineage>
        <taxon>Bacteria</taxon>
        <taxon>Pseudomonadati</taxon>
        <taxon>Pseudomonadota</taxon>
        <taxon>Gammaproteobacteria</taxon>
        <taxon>Pseudomonadales</taxon>
        <taxon>Pseudomonadaceae</taxon>
        <taxon>Pseudomonas</taxon>
    </lineage>
</organism>
<feature type="domain" description="Flavin reductase like" evidence="2">
    <location>
        <begin position="38"/>
        <end position="185"/>
    </location>
</feature>
<dbReference type="Gene3D" id="2.30.110.10">
    <property type="entry name" value="Electron Transport, Fmn-binding Protein, Chain A"/>
    <property type="match status" value="1"/>
</dbReference>
<keyword evidence="1" id="KW-0560">Oxidoreductase</keyword>
<gene>
    <name evidence="3" type="ORF">CNN82_17720</name>
</gene>
<dbReference type="SUPFAM" id="SSF50475">
    <property type="entry name" value="FMN-binding split barrel"/>
    <property type="match status" value="1"/>
</dbReference>
<dbReference type="InterPro" id="IPR050268">
    <property type="entry name" value="NADH-dep_flavin_reductase"/>
</dbReference>
<dbReference type="AlphaFoldDB" id="A0AB33EHA2"/>
<dbReference type="EMBL" id="CP023466">
    <property type="protein sequence ID" value="ATE78178.1"/>
    <property type="molecule type" value="Genomic_DNA"/>
</dbReference>
<proteinExistence type="predicted"/>
<name>A0AB33EHA2_9PSED</name>
<evidence type="ECO:0000259" key="2">
    <source>
        <dbReference type="SMART" id="SM00903"/>
    </source>
</evidence>